<dbReference type="Gene3D" id="1.25.40.10">
    <property type="entry name" value="Tetratricopeptide repeat domain"/>
    <property type="match status" value="2"/>
</dbReference>
<evidence type="ECO:0000259" key="3">
    <source>
        <dbReference type="Pfam" id="PF17109"/>
    </source>
</evidence>
<protein>
    <recommendedName>
        <fullName evidence="7">Fungal STAND N-terminal Goodbye domain-containing protein</fullName>
    </recommendedName>
</protein>
<feature type="region of interest" description="Disordered" evidence="2">
    <location>
        <begin position="1326"/>
        <end position="1363"/>
    </location>
</feature>
<dbReference type="EMBL" id="WNWQ01000011">
    <property type="protein sequence ID" value="KAE9984945.1"/>
    <property type="molecule type" value="Genomic_DNA"/>
</dbReference>
<keyword evidence="1" id="KW-0677">Repeat</keyword>
<dbReference type="SUPFAM" id="SSF48452">
    <property type="entry name" value="TPR-like"/>
    <property type="match status" value="2"/>
</dbReference>
<evidence type="ECO:0000256" key="1">
    <source>
        <dbReference type="ARBA" id="ARBA00022737"/>
    </source>
</evidence>
<reference evidence="5 6" key="1">
    <citation type="submission" date="2019-11" db="EMBL/GenBank/DDBJ databases">
        <title>Venturia inaequalis Genome Resource.</title>
        <authorList>
            <person name="Lichtner F.J."/>
        </authorList>
    </citation>
    <scope>NUCLEOTIDE SEQUENCE [LARGE SCALE GENOMIC DNA]</scope>
    <source>
        <strain evidence="5">Bline_iso_100314</strain>
    </source>
</reference>
<evidence type="ECO:0000256" key="2">
    <source>
        <dbReference type="SAM" id="MobiDB-lite"/>
    </source>
</evidence>
<gene>
    <name evidence="5" type="ORF">BLS_000524</name>
</gene>
<dbReference type="InterPro" id="IPR011990">
    <property type="entry name" value="TPR-like_helical_dom_sf"/>
</dbReference>
<dbReference type="Proteomes" id="UP000433883">
    <property type="component" value="Unassembled WGS sequence"/>
</dbReference>
<evidence type="ECO:0008006" key="7">
    <source>
        <dbReference type="Google" id="ProtNLM"/>
    </source>
</evidence>
<dbReference type="Pfam" id="PF24883">
    <property type="entry name" value="NPHP3_N"/>
    <property type="match status" value="1"/>
</dbReference>
<dbReference type="Pfam" id="PF17109">
    <property type="entry name" value="Goodbye"/>
    <property type="match status" value="1"/>
</dbReference>
<sequence>MADKFHDPDLEEMWKEAELECRKSIGNQWQTSLTVERVLDKLDEIKVKDEAHAHTKRGKAKEILKTTLACIDTLGSIAAQGASMVFGPSQMCYNAVSFLIQTTQNYAKLFAGMMLLFERISVFLTRFKIYADTVSVDKSLKRIVHQLLQSFMRICNMSLKLARKNKVIIYTKVFLFNADEGVKEEMDNLEGLVEQEVSMSVALILQSAKSTEGAVLEVQTAVHEVGDRAEEIYAILERGERKSKTKQITDTNRNTVKKALSIPEKEAWSTEKKNYVSGLIDGTGNWLIKRNIDYMSWAKAEPNFKPTFALVGKSGFGKSHLFASVVQHLLGLHTPEESDRRVAIAYFFLQNEGPEKQDLEDSNIAPGKEGDSLDVALRSIIWQLTTYDAGYQKSVAAACKSSEAFGDIENVWNRLVIELSNIDATFFVLLDGIENISRERGQCLQRIVYRTAIRDNAKLRVHWFLTGIPSSLSFGGTIGLGEPPFVTKLTLGTCNNDDLLRFIDMKMNNMKALSSKSDPEVSQLRSTIRNRLIDGVAGDFTRLGYKLRDIGTKTRKEEIEEVLTHVAEDIGAMVDRQLERLNEVLDEKDLDDLNDLLTWISAIGPVCPWEANISLLDELLTLKSSSRSLVPLSDRVKTSFAPLLEISEYGMDHDKVVIIAPSFMEHFKSYQATSRMSGPESSTVLHPSEIAIVKRFLRNICDEDLFHRFEFEEYFRQKSGKTKATIHLDIESVHVKLVTALLRAICNNEKTKIRRMIKYAVINLPFHYFSDDKWAKADQRSKKLVGSLLFRLLTEEDLITKVWVGNTWMLQYHWILRDEAMKNLVAWFKDPATTLDIPDQKRAWIGTLTSNAALQDDLLKETVLVMARRCLCLPNSGWVVPEEFQVVASFQTKIERREKPGAIIVYQDIDCASDVGKILKAEAWAQRQLKIDSPDSHWQTQMSYLLCHYKDPQEALERGQFALELDPNSWRARYCIALAHELAGPGRNLGAAVEQMSMVAKVFREDSALAVKEHDTFYKILISLGTWNTELKQYESALEVLNEVCEKHPDKNDARFSTLICLEAQEKVSEFLDYLQVLNKNINEAGVNQLIAFYHGLSDIDHRKFHHFVRTSLKGTPCVPFIHENFQVAIEAADSDDKKMLTVMKLRYWHAQTLYFIAENDHDYEEALQLWEKNLVQGYQRDGFIYQWLTTQRLAVAYLSRAKQLGRENPASQTLIARLRGLHKTGTGVDVHRIFMVARGCSFMGDFEEARKHMRGAMRIAFELLSDDDPSNDWQGYGQLARVLSRLDDDDNALAACSLMFPDLWSKLSAATTPADKQEFPFEHEATAGASRDQTPLTVPESPVESLVNSNEPTAEGAGALDTSDNDDSLGFFTCAGDCEKTSFSRDDFYLCKDCNESGFDADCFSKLKEENLSENQTYYERCDASHDFLCIPKREEKSRGQKNPDSVSVGGKVVPLKDWLNGIRKEWGFENMMVD</sequence>
<organism evidence="5 6">
    <name type="scientific">Venturia inaequalis</name>
    <name type="common">Apple scab fungus</name>
    <dbReference type="NCBI Taxonomy" id="5025"/>
    <lineage>
        <taxon>Eukaryota</taxon>
        <taxon>Fungi</taxon>
        <taxon>Dikarya</taxon>
        <taxon>Ascomycota</taxon>
        <taxon>Pezizomycotina</taxon>
        <taxon>Dothideomycetes</taxon>
        <taxon>Pleosporomycetidae</taxon>
        <taxon>Venturiales</taxon>
        <taxon>Venturiaceae</taxon>
        <taxon>Venturia</taxon>
    </lineage>
</organism>
<evidence type="ECO:0000313" key="5">
    <source>
        <dbReference type="EMBL" id="KAE9984945.1"/>
    </source>
</evidence>
<evidence type="ECO:0000259" key="4">
    <source>
        <dbReference type="Pfam" id="PF24883"/>
    </source>
</evidence>
<evidence type="ECO:0000313" key="6">
    <source>
        <dbReference type="Proteomes" id="UP000433883"/>
    </source>
</evidence>
<name>A0A8H3VBK5_VENIN</name>
<accession>A0A8H3VBK5</accession>
<comment type="caution">
    <text evidence="5">The sequence shown here is derived from an EMBL/GenBank/DDBJ whole genome shotgun (WGS) entry which is preliminary data.</text>
</comment>
<dbReference type="PANTHER" id="PTHR10039:SF17">
    <property type="entry name" value="FUNGAL STAND N-TERMINAL GOODBYE DOMAIN-CONTAINING PROTEIN-RELATED"/>
    <property type="match status" value="1"/>
</dbReference>
<feature type="domain" description="Fungal STAND N-terminal Goodbye" evidence="3">
    <location>
        <begin position="24"/>
        <end position="130"/>
    </location>
</feature>
<dbReference type="InterPro" id="IPR056884">
    <property type="entry name" value="NPHP3-like_N"/>
</dbReference>
<dbReference type="InterPro" id="IPR031350">
    <property type="entry name" value="Goodbye_dom"/>
</dbReference>
<proteinExistence type="predicted"/>
<feature type="domain" description="Nephrocystin 3-like N-terminal" evidence="4">
    <location>
        <begin position="282"/>
        <end position="466"/>
    </location>
</feature>
<dbReference type="PANTHER" id="PTHR10039">
    <property type="entry name" value="AMELOGENIN"/>
    <property type="match status" value="1"/>
</dbReference>